<organism evidence="2 3">
    <name type="scientific">Malus domestica</name>
    <name type="common">Apple</name>
    <name type="synonym">Pyrus malus</name>
    <dbReference type="NCBI Taxonomy" id="3750"/>
    <lineage>
        <taxon>Eukaryota</taxon>
        <taxon>Viridiplantae</taxon>
        <taxon>Streptophyta</taxon>
        <taxon>Embryophyta</taxon>
        <taxon>Tracheophyta</taxon>
        <taxon>Spermatophyta</taxon>
        <taxon>Magnoliopsida</taxon>
        <taxon>eudicotyledons</taxon>
        <taxon>Gunneridae</taxon>
        <taxon>Pentapetalae</taxon>
        <taxon>rosids</taxon>
        <taxon>fabids</taxon>
        <taxon>Rosales</taxon>
        <taxon>Rosaceae</taxon>
        <taxon>Amygdaloideae</taxon>
        <taxon>Maleae</taxon>
        <taxon>Malus</taxon>
    </lineage>
</organism>
<sequence>MAPKQRTPKVTRNPYLIRRIGKYSRFKMYHKRGIWAIKAKNGGAFPYHEKKHAADAPAVKPPKFYPADDVKKPLVNKHKPQQLSSGLLLVTAFEELNHPEFAEEELTAVYRLTLTPRRHLLATHPELEPITSAIEAKNSGKVGVAEGYKPLPKFSECAKEPLLDINMNDFTELWLISWPKDQNPYFSQEVSLKLGPDGELGSFVDPSGKEYDL</sequence>
<accession>A0A498JFD5</accession>
<comment type="caution">
    <text evidence="2">The sequence shown here is derived from an EMBL/GenBank/DDBJ whole genome shotgun (WGS) entry which is preliminary data.</text>
</comment>
<dbReference type="GO" id="GO:0005840">
    <property type="term" value="C:ribosome"/>
    <property type="evidence" value="ECO:0007669"/>
    <property type="project" value="InterPro"/>
</dbReference>
<dbReference type="InterPro" id="IPR038823">
    <property type="entry name" value="MED2_plant"/>
</dbReference>
<dbReference type="GO" id="GO:0003735">
    <property type="term" value="F:structural constituent of ribosome"/>
    <property type="evidence" value="ECO:0007669"/>
    <property type="project" value="InterPro"/>
</dbReference>
<name>A0A498JFD5_MALDO</name>
<protein>
    <recommendedName>
        <fullName evidence="1">Large ribosomal subunit protein uL6 N-terminal domain-containing protein</fullName>
    </recommendedName>
</protein>
<reference evidence="2 3" key="1">
    <citation type="submission" date="2018-10" db="EMBL/GenBank/DDBJ databases">
        <title>A high-quality apple genome assembly.</title>
        <authorList>
            <person name="Hu J."/>
        </authorList>
    </citation>
    <scope>NUCLEOTIDE SEQUENCE [LARGE SCALE GENOMIC DNA]</scope>
    <source>
        <strain evidence="3">cv. HFTH1</strain>
        <tissue evidence="2">Young leaf</tissue>
    </source>
</reference>
<dbReference type="PANTHER" id="PTHR36407:SF1">
    <property type="entry name" value="MEDIATOR-ASSOCIATED PROTEIN 2"/>
    <property type="match status" value="1"/>
</dbReference>
<dbReference type="InterPro" id="IPR005568">
    <property type="entry name" value="Ribosomal_uL6_N"/>
</dbReference>
<evidence type="ECO:0000313" key="3">
    <source>
        <dbReference type="Proteomes" id="UP000290289"/>
    </source>
</evidence>
<dbReference type="STRING" id="3750.A0A498JFD5"/>
<dbReference type="Pfam" id="PF03868">
    <property type="entry name" value="Ribosomal_L6e_N"/>
    <property type="match status" value="1"/>
</dbReference>
<keyword evidence="3" id="KW-1185">Reference proteome</keyword>
<evidence type="ECO:0000259" key="1">
    <source>
        <dbReference type="Pfam" id="PF03868"/>
    </source>
</evidence>
<gene>
    <name evidence="2" type="ORF">DVH24_042528</name>
</gene>
<dbReference type="PANTHER" id="PTHR36407">
    <property type="entry name" value="MEDIATOR-ASSOCIATED PROTEIN 2"/>
    <property type="match status" value="1"/>
</dbReference>
<evidence type="ECO:0000313" key="2">
    <source>
        <dbReference type="EMBL" id="RXH92754.1"/>
    </source>
</evidence>
<dbReference type="Proteomes" id="UP000290289">
    <property type="component" value="Chromosome 8"/>
</dbReference>
<dbReference type="AlphaFoldDB" id="A0A498JFD5"/>
<proteinExistence type="predicted"/>
<dbReference type="EMBL" id="RDQH01000334">
    <property type="protein sequence ID" value="RXH92754.1"/>
    <property type="molecule type" value="Genomic_DNA"/>
</dbReference>
<feature type="domain" description="Large ribosomal subunit protein uL6 N-terminal" evidence="1">
    <location>
        <begin position="3"/>
        <end position="61"/>
    </location>
</feature>
<dbReference type="GO" id="GO:0006412">
    <property type="term" value="P:translation"/>
    <property type="evidence" value="ECO:0007669"/>
    <property type="project" value="InterPro"/>
</dbReference>